<dbReference type="EMBL" id="SNYK01000009">
    <property type="protein sequence ID" value="TDQ37066.1"/>
    <property type="molecule type" value="Genomic_DNA"/>
</dbReference>
<dbReference type="PANTHER" id="PTHR23537:SF1">
    <property type="entry name" value="SUGAR TRANSPORTER"/>
    <property type="match status" value="1"/>
</dbReference>
<dbReference type="InterPro" id="IPR005829">
    <property type="entry name" value="Sugar_transporter_CS"/>
</dbReference>
<evidence type="ECO:0000256" key="2">
    <source>
        <dbReference type="ARBA" id="ARBA00022692"/>
    </source>
</evidence>
<proteinExistence type="predicted"/>
<dbReference type="Pfam" id="PF06779">
    <property type="entry name" value="MFS_4"/>
    <property type="match status" value="1"/>
</dbReference>
<dbReference type="OrthoDB" id="9797953at2"/>
<dbReference type="GO" id="GO:0005886">
    <property type="term" value="C:plasma membrane"/>
    <property type="evidence" value="ECO:0007669"/>
    <property type="project" value="TreeGrafter"/>
</dbReference>
<reference evidence="6 7" key="1">
    <citation type="submission" date="2019-03" db="EMBL/GenBank/DDBJ databases">
        <title>Genomic Encyclopedia of Type Strains, Phase IV (KMG-IV): sequencing the most valuable type-strain genomes for metagenomic binning, comparative biology and taxonomic classification.</title>
        <authorList>
            <person name="Goeker M."/>
        </authorList>
    </citation>
    <scope>NUCLEOTIDE SEQUENCE [LARGE SCALE GENOMIC DNA]</scope>
    <source>
        <strain evidence="6 7">DSM 28679</strain>
    </source>
</reference>
<feature type="transmembrane region" description="Helical" evidence="5">
    <location>
        <begin position="217"/>
        <end position="236"/>
    </location>
</feature>
<feature type="transmembrane region" description="Helical" evidence="5">
    <location>
        <begin position="279"/>
        <end position="297"/>
    </location>
</feature>
<feature type="transmembrane region" description="Helical" evidence="5">
    <location>
        <begin position="368"/>
        <end position="387"/>
    </location>
</feature>
<comment type="caution">
    <text evidence="6">The sequence shown here is derived from an EMBL/GenBank/DDBJ whole genome shotgun (WGS) entry which is preliminary data.</text>
</comment>
<name>A0A4R6TV55_9GAMM</name>
<evidence type="ECO:0000256" key="5">
    <source>
        <dbReference type="SAM" id="Phobius"/>
    </source>
</evidence>
<evidence type="ECO:0000313" key="6">
    <source>
        <dbReference type="EMBL" id="TDQ37066.1"/>
    </source>
</evidence>
<protein>
    <submittedName>
        <fullName evidence="6">Putative MFS family arabinose efflux permease</fullName>
    </submittedName>
</protein>
<feature type="transmembrane region" description="Helical" evidence="5">
    <location>
        <begin position="166"/>
        <end position="184"/>
    </location>
</feature>
<feature type="transmembrane region" description="Helical" evidence="5">
    <location>
        <begin position="140"/>
        <end position="160"/>
    </location>
</feature>
<dbReference type="GO" id="GO:0022857">
    <property type="term" value="F:transmembrane transporter activity"/>
    <property type="evidence" value="ECO:0007669"/>
    <property type="project" value="InterPro"/>
</dbReference>
<keyword evidence="4 5" id="KW-0472">Membrane</keyword>
<dbReference type="Proteomes" id="UP000294575">
    <property type="component" value="Unassembled WGS sequence"/>
</dbReference>
<evidence type="ECO:0000256" key="3">
    <source>
        <dbReference type="ARBA" id="ARBA00022989"/>
    </source>
</evidence>
<organism evidence="6 7">
    <name type="scientific">Thiopseudomonas denitrificans</name>
    <dbReference type="NCBI Taxonomy" id="1501432"/>
    <lineage>
        <taxon>Bacteria</taxon>
        <taxon>Pseudomonadati</taxon>
        <taxon>Pseudomonadota</taxon>
        <taxon>Gammaproteobacteria</taxon>
        <taxon>Pseudomonadales</taxon>
        <taxon>Pseudomonadaceae</taxon>
        <taxon>Thiopseudomonas</taxon>
    </lineage>
</organism>
<dbReference type="AlphaFoldDB" id="A0A4R6TV55"/>
<sequence length="393" mass="42449">MNNNKSPDLLKVILAGALVLLVVHTLGRFIYTPLLPLLIQDGVLTVKQGADVASWNYLGYLTGAVLAMRWHRIEQIRSVLPWALGINVVCTLLQTQTESFELLSFLRLINGISNGIVFVQAPALILEWLARHGRASASGLVYLGVGAGLIVSSGLVSLPADLLDGAQRWWPAFLLSVPLAVWGWRQLAQLDVPSPVQIDKSGAPPSTRLLDRDSTPLFLSYAGAGMGYILPMTFLPTLVSQLDDMPDFLVGGSWLVVALATLPAPWIWNKAGSLLGDSLALRLNYALQLMGVLFVLLLPGPFGVLMCALLVGGTFLGTVLLSQRLARTLHPHQGPRLSAALVALYSVFQLGGPWLTKQWLNSGGTLQGAFWLGAGALIWGLFWALWVPNRQAS</sequence>
<dbReference type="InterPro" id="IPR010645">
    <property type="entry name" value="MFS_4"/>
</dbReference>
<gene>
    <name evidence="6" type="ORF">DFQ45_10965</name>
</gene>
<feature type="transmembrane region" description="Helical" evidence="5">
    <location>
        <begin position="248"/>
        <end position="267"/>
    </location>
</feature>
<dbReference type="Gene3D" id="1.20.1250.20">
    <property type="entry name" value="MFS general substrate transporter like domains"/>
    <property type="match status" value="1"/>
</dbReference>
<feature type="transmembrane region" description="Helical" evidence="5">
    <location>
        <begin position="12"/>
        <end position="32"/>
    </location>
</feature>
<dbReference type="PROSITE" id="PS00217">
    <property type="entry name" value="SUGAR_TRANSPORT_2"/>
    <property type="match status" value="1"/>
</dbReference>
<evidence type="ECO:0000313" key="7">
    <source>
        <dbReference type="Proteomes" id="UP000294575"/>
    </source>
</evidence>
<dbReference type="RefSeq" id="WP_101497051.1">
    <property type="nucleotide sequence ID" value="NZ_LNJZ01000008.1"/>
</dbReference>
<feature type="transmembrane region" description="Helical" evidence="5">
    <location>
        <begin position="337"/>
        <end position="356"/>
    </location>
</feature>
<evidence type="ECO:0000256" key="1">
    <source>
        <dbReference type="ARBA" id="ARBA00004141"/>
    </source>
</evidence>
<keyword evidence="7" id="KW-1185">Reference proteome</keyword>
<feature type="transmembrane region" description="Helical" evidence="5">
    <location>
        <begin position="108"/>
        <end position="128"/>
    </location>
</feature>
<dbReference type="PANTHER" id="PTHR23537">
    <property type="match status" value="1"/>
</dbReference>
<accession>A0A4R6TV55</accession>
<feature type="transmembrane region" description="Helical" evidence="5">
    <location>
        <begin position="303"/>
        <end position="325"/>
    </location>
</feature>
<keyword evidence="2 5" id="KW-0812">Transmembrane</keyword>
<evidence type="ECO:0000256" key="4">
    <source>
        <dbReference type="ARBA" id="ARBA00023136"/>
    </source>
</evidence>
<dbReference type="SUPFAM" id="SSF103473">
    <property type="entry name" value="MFS general substrate transporter"/>
    <property type="match status" value="1"/>
</dbReference>
<comment type="subcellular location">
    <subcellularLocation>
        <location evidence="1">Membrane</location>
        <topology evidence="1">Multi-pass membrane protein</topology>
    </subcellularLocation>
</comment>
<dbReference type="InterPro" id="IPR036259">
    <property type="entry name" value="MFS_trans_sf"/>
</dbReference>
<keyword evidence="3 5" id="KW-1133">Transmembrane helix</keyword>